<organism evidence="2 3">
    <name type="scientific">Rhizophlyctis rosea</name>
    <dbReference type="NCBI Taxonomy" id="64517"/>
    <lineage>
        <taxon>Eukaryota</taxon>
        <taxon>Fungi</taxon>
        <taxon>Fungi incertae sedis</taxon>
        <taxon>Chytridiomycota</taxon>
        <taxon>Chytridiomycota incertae sedis</taxon>
        <taxon>Chytridiomycetes</taxon>
        <taxon>Rhizophlyctidales</taxon>
        <taxon>Rhizophlyctidaceae</taxon>
        <taxon>Rhizophlyctis</taxon>
    </lineage>
</organism>
<dbReference type="EMBL" id="JADGJD010000009">
    <property type="protein sequence ID" value="KAJ3057187.1"/>
    <property type="molecule type" value="Genomic_DNA"/>
</dbReference>
<name>A0AAD5SRQ6_9FUNG</name>
<accession>A0AAD5SRQ6</accession>
<sequence>MPQKRATPDERGESNADEPVDVVEGLPSTSAQAAKNKQLRKKSKMVEVGASTGNLLTPEDRTILSKYGPNVNTPWTVEAKALLLAIFHEDPHISNA</sequence>
<evidence type="ECO:0000313" key="2">
    <source>
        <dbReference type="EMBL" id="KAJ3057187.1"/>
    </source>
</evidence>
<dbReference type="AlphaFoldDB" id="A0AAD5SRQ6"/>
<feature type="region of interest" description="Disordered" evidence="1">
    <location>
        <begin position="1"/>
        <end position="38"/>
    </location>
</feature>
<reference evidence="2" key="1">
    <citation type="submission" date="2020-05" db="EMBL/GenBank/DDBJ databases">
        <title>Phylogenomic resolution of chytrid fungi.</title>
        <authorList>
            <person name="Stajich J.E."/>
            <person name="Amses K."/>
            <person name="Simmons R."/>
            <person name="Seto K."/>
            <person name="Myers J."/>
            <person name="Bonds A."/>
            <person name="Quandt C.A."/>
            <person name="Barry K."/>
            <person name="Liu P."/>
            <person name="Grigoriev I."/>
            <person name="Longcore J.E."/>
            <person name="James T.Y."/>
        </authorList>
    </citation>
    <scope>NUCLEOTIDE SEQUENCE</scope>
    <source>
        <strain evidence="2">JEL0318</strain>
    </source>
</reference>
<evidence type="ECO:0000256" key="1">
    <source>
        <dbReference type="SAM" id="MobiDB-lite"/>
    </source>
</evidence>
<comment type="caution">
    <text evidence="2">The sequence shown here is derived from an EMBL/GenBank/DDBJ whole genome shotgun (WGS) entry which is preliminary data.</text>
</comment>
<feature type="compositionally biased region" description="Basic and acidic residues" evidence="1">
    <location>
        <begin position="1"/>
        <end position="14"/>
    </location>
</feature>
<evidence type="ECO:0000313" key="3">
    <source>
        <dbReference type="Proteomes" id="UP001212841"/>
    </source>
</evidence>
<proteinExistence type="predicted"/>
<gene>
    <name evidence="2" type="ORF">HK097_011192</name>
</gene>
<dbReference type="Proteomes" id="UP001212841">
    <property type="component" value="Unassembled WGS sequence"/>
</dbReference>
<protein>
    <submittedName>
        <fullName evidence="2">Uncharacterized protein</fullName>
    </submittedName>
</protein>
<keyword evidence="3" id="KW-1185">Reference proteome</keyword>